<name>A0ACB9JZW0_9ASTR</name>
<comment type="caution">
    <text evidence="1">The sequence shown here is derived from an EMBL/GenBank/DDBJ whole genome shotgun (WGS) entry which is preliminary data.</text>
</comment>
<dbReference type="EMBL" id="CM042019">
    <property type="protein sequence ID" value="KAI3825521.1"/>
    <property type="molecule type" value="Genomic_DNA"/>
</dbReference>
<evidence type="ECO:0000313" key="2">
    <source>
        <dbReference type="Proteomes" id="UP001056120"/>
    </source>
</evidence>
<dbReference type="Proteomes" id="UP001056120">
    <property type="component" value="Linkage Group LG02"/>
</dbReference>
<evidence type="ECO:0000313" key="1">
    <source>
        <dbReference type="EMBL" id="KAI3825521.1"/>
    </source>
</evidence>
<reference evidence="2" key="1">
    <citation type="journal article" date="2022" name="Mol. Ecol. Resour.">
        <title>The genomes of chicory, endive, great burdock and yacon provide insights into Asteraceae palaeo-polyploidization history and plant inulin production.</title>
        <authorList>
            <person name="Fan W."/>
            <person name="Wang S."/>
            <person name="Wang H."/>
            <person name="Wang A."/>
            <person name="Jiang F."/>
            <person name="Liu H."/>
            <person name="Zhao H."/>
            <person name="Xu D."/>
            <person name="Zhang Y."/>
        </authorList>
    </citation>
    <scope>NUCLEOTIDE SEQUENCE [LARGE SCALE GENOMIC DNA]</scope>
    <source>
        <strain evidence="2">cv. Yunnan</strain>
    </source>
</reference>
<reference evidence="1 2" key="2">
    <citation type="journal article" date="2022" name="Mol. Ecol. Resour.">
        <title>The genomes of chicory, endive, great burdock and yacon provide insights into Asteraceae paleo-polyploidization history and plant inulin production.</title>
        <authorList>
            <person name="Fan W."/>
            <person name="Wang S."/>
            <person name="Wang H."/>
            <person name="Wang A."/>
            <person name="Jiang F."/>
            <person name="Liu H."/>
            <person name="Zhao H."/>
            <person name="Xu D."/>
            <person name="Zhang Y."/>
        </authorList>
    </citation>
    <scope>NUCLEOTIDE SEQUENCE [LARGE SCALE GENOMIC DNA]</scope>
    <source>
        <strain evidence="2">cv. Yunnan</strain>
        <tissue evidence="1">Leaves</tissue>
    </source>
</reference>
<proteinExistence type="predicted"/>
<keyword evidence="2" id="KW-1185">Reference proteome</keyword>
<organism evidence="1 2">
    <name type="scientific">Smallanthus sonchifolius</name>
    <dbReference type="NCBI Taxonomy" id="185202"/>
    <lineage>
        <taxon>Eukaryota</taxon>
        <taxon>Viridiplantae</taxon>
        <taxon>Streptophyta</taxon>
        <taxon>Embryophyta</taxon>
        <taxon>Tracheophyta</taxon>
        <taxon>Spermatophyta</taxon>
        <taxon>Magnoliopsida</taxon>
        <taxon>eudicotyledons</taxon>
        <taxon>Gunneridae</taxon>
        <taxon>Pentapetalae</taxon>
        <taxon>asterids</taxon>
        <taxon>campanulids</taxon>
        <taxon>Asterales</taxon>
        <taxon>Asteraceae</taxon>
        <taxon>Asteroideae</taxon>
        <taxon>Heliantheae alliance</taxon>
        <taxon>Millerieae</taxon>
        <taxon>Smallanthus</taxon>
    </lineage>
</organism>
<protein>
    <submittedName>
        <fullName evidence="1">Uncharacterized protein</fullName>
    </submittedName>
</protein>
<gene>
    <name evidence="1" type="ORF">L1987_07011</name>
</gene>
<sequence>MPRDIKEVAKMTYNLRVGMLSGIQVKVCLELANNLYVASVKFYAGSICARQVHWSKANVIKSWERVNEVKI</sequence>
<accession>A0ACB9JZW0</accession>